<protein>
    <submittedName>
        <fullName evidence="1">Uncharacterized protein</fullName>
    </submittedName>
</protein>
<dbReference type="EMBL" id="BGPR01204015">
    <property type="protein sequence ID" value="GBN25425.1"/>
    <property type="molecule type" value="Genomic_DNA"/>
</dbReference>
<evidence type="ECO:0000313" key="1">
    <source>
        <dbReference type="EMBL" id="GBN25425.1"/>
    </source>
</evidence>
<keyword evidence="2" id="KW-1185">Reference proteome</keyword>
<sequence>MPSHFQNSTLQPEALWTNAPNKFRPSVFLLDNRVSQKRIPTIKQDRHFLGRVQNRRKKLTLPTPSSKTTPKLLFKLREKEPLAINEAYIWANKNKWKLKIWSENKSSLKWVISFSIISPIAQQTILLSQTSIQLGWIKAYVSNRGNGQQITLPSKPYLLYASSISSSKKTITKYH</sequence>
<comment type="caution">
    <text evidence="1">The sequence shown here is derived from an EMBL/GenBank/DDBJ whole genome shotgun (WGS) entry which is preliminary data.</text>
</comment>
<dbReference type="Proteomes" id="UP000499080">
    <property type="component" value="Unassembled WGS sequence"/>
</dbReference>
<gene>
    <name evidence="1" type="ORF">AVEN_216141_1</name>
</gene>
<reference evidence="1 2" key="1">
    <citation type="journal article" date="2019" name="Sci. Rep.">
        <title>Orb-weaving spider Araneus ventricosus genome elucidates the spidroin gene catalogue.</title>
        <authorList>
            <person name="Kono N."/>
            <person name="Nakamura H."/>
            <person name="Ohtoshi R."/>
            <person name="Moran D.A.P."/>
            <person name="Shinohara A."/>
            <person name="Yoshida Y."/>
            <person name="Fujiwara M."/>
            <person name="Mori M."/>
            <person name="Tomita M."/>
            <person name="Arakawa K."/>
        </authorList>
    </citation>
    <scope>NUCLEOTIDE SEQUENCE [LARGE SCALE GENOMIC DNA]</scope>
</reference>
<organism evidence="1 2">
    <name type="scientific">Araneus ventricosus</name>
    <name type="common">Orbweaver spider</name>
    <name type="synonym">Epeira ventricosa</name>
    <dbReference type="NCBI Taxonomy" id="182803"/>
    <lineage>
        <taxon>Eukaryota</taxon>
        <taxon>Metazoa</taxon>
        <taxon>Ecdysozoa</taxon>
        <taxon>Arthropoda</taxon>
        <taxon>Chelicerata</taxon>
        <taxon>Arachnida</taxon>
        <taxon>Araneae</taxon>
        <taxon>Araneomorphae</taxon>
        <taxon>Entelegynae</taxon>
        <taxon>Araneoidea</taxon>
        <taxon>Araneidae</taxon>
        <taxon>Araneus</taxon>
    </lineage>
</organism>
<dbReference type="AlphaFoldDB" id="A0A4Y2ME48"/>
<proteinExistence type="predicted"/>
<accession>A0A4Y2ME48</accession>
<evidence type="ECO:0000313" key="2">
    <source>
        <dbReference type="Proteomes" id="UP000499080"/>
    </source>
</evidence>
<name>A0A4Y2ME48_ARAVE</name>